<dbReference type="EMBL" id="MWVS01000120">
    <property type="protein sequence ID" value="OPG87595.1"/>
    <property type="molecule type" value="Genomic_DNA"/>
</dbReference>
<evidence type="ECO:0000313" key="4">
    <source>
        <dbReference type="Proteomes" id="UP000195868"/>
    </source>
</evidence>
<reference evidence="1 3" key="1">
    <citation type="submission" date="2017-03" db="EMBL/GenBank/DDBJ databases">
        <title>Antibiotic resistance of probiotic microorganisms.</title>
        <authorList>
            <person name="Sanudo A.I."/>
            <person name="Olivares M."/>
            <person name="Banuelos O."/>
        </authorList>
    </citation>
    <scope>NUCLEOTIDE SEQUENCE [LARGE SCALE GENOMIC DNA]</scope>
    <source>
        <strain evidence="1 3">CECT8605</strain>
    </source>
</reference>
<dbReference type="Proteomes" id="UP000189795">
    <property type="component" value="Unassembled WGS sequence"/>
</dbReference>
<dbReference type="Proteomes" id="UP000195868">
    <property type="component" value="Unassembled WGS sequence"/>
</dbReference>
<evidence type="ECO:0000313" key="2">
    <source>
        <dbReference type="EMBL" id="OUN50403.1"/>
    </source>
</evidence>
<reference evidence="4" key="2">
    <citation type="submission" date="2017-04" db="EMBL/GenBank/DDBJ databases">
        <title>Function of individual gut microbiota members based on whole genome sequencing of pure cultures obtained from chicken caecum.</title>
        <authorList>
            <person name="Medvecky M."/>
            <person name="Cejkova D."/>
            <person name="Polansky O."/>
            <person name="Karasova D."/>
            <person name="Kubasova T."/>
            <person name="Cizek A."/>
            <person name="Rychlik I."/>
        </authorList>
    </citation>
    <scope>NUCLEOTIDE SEQUENCE [LARGE SCALE GENOMIC DNA]</scope>
    <source>
        <strain evidence="4">An71</strain>
    </source>
</reference>
<accession>A0A1V4FIU8</accession>
<sequence>MYTKLIDDQINQLEAVMDVHEGTPTILVEDALSWLYKVRGQILSNQKYTVQVFPNRRGYLNVLQSETFFLNTPEETSEVQTHFTQVEINEFKKRKDLAIDWDRVIIEPVKAEN</sequence>
<dbReference type="RefSeq" id="WP_079376259.1">
    <property type="nucleotide sequence ID" value="NZ_JBNPKD010000001.1"/>
</dbReference>
<name>A0A1V4FIU8_LIMRT</name>
<protein>
    <submittedName>
        <fullName evidence="1">Uncharacterized protein</fullName>
    </submittedName>
</protein>
<dbReference type="AlphaFoldDB" id="A0A1V4FIU8"/>
<organism evidence="1 3">
    <name type="scientific">Limosilactobacillus reuteri</name>
    <name type="common">Lactobacillus reuteri</name>
    <dbReference type="NCBI Taxonomy" id="1598"/>
    <lineage>
        <taxon>Bacteria</taxon>
        <taxon>Bacillati</taxon>
        <taxon>Bacillota</taxon>
        <taxon>Bacilli</taxon>
        <taxon>Lactobacillales</taxon>
        <taxon>Lactobacillaceae</taxon>
        <taxon>Limosilactobacillus</taxon>
    </lineage>
</organism>
<evidence type="ECO:0000313" key="1">
    <source>
        <dbReference type="EMBL" id="OPG87595.1"/>
    </source>
</evidence>
<proteinExistence type="predicted"/>
<evidence type="ECO:0000313" key="3">
    <source>
        <dbReference type="Proteomes" id="UP000189795"/>
    </source>
</evidence>
<gene>
    <name evidence="1" type="ORF">B5D07_10060</name>
    <name evidence="2" type="ORF">B5G22_00305</name>
</gene>
<comment type="caution">
    <text evidence="1">The sequence shown here is derived from an EMBL/GenBank/DDBJ whole genome shotgun (WGS) entry which is preliminary data.</text>
</comment>
<dbReference type="EMBL" id="NFHN01000001">
    <property type="protein sequence ID" value="OUN50403.1"/>
    <property type="molecule type" value="Genomic_DNA"/>
</dbReference>
<reference evidence="2" key="3">
    <citation type="journal article" date="2018" name="BMC Genomics">
        <title>Whole genome sequencing and function prediction of 133 gut anaerobes isolated from chicken caecum in pure cultures.</title>
        <authorList>
            <person name="Medvecky M."/>
            <person name="Cejkova D."/>
            <person name="Polansky O."/>
            <person name="Karasova D."/>
            <person name="Kubasova T."/>
            <person name="Cizek A."/>
            <person name="Rychlik I."/>
        </authorList>
    </citation>
    <scope>NUCLEOTIDE SEQUENCE</scope>
    <source>
        <strain evidence="2">An71</strain>
    </source>
</reference>